<dbReference type="RefSeq" id="WP_229914158.1">
    <property type="nucleotide sequence ID" value="NZ_BNAT01000027.1"/>
</dbReference>
<sequence>MTFRLTHYDGDTFSFETVGENASGPSGVTFRGDQGGTATQVTIGAFDKGGLGTFRRG</sequence>
<dbReference type="EMBL" id="BNAT01000027">
    <property type="protein sequence ID" value="GHE43659.1"/>
    <property type="molecule type" value="Genomic_DNA"/>
</dbReference>
<evidence type="ECO:0000313" key="1">
    <source>
        <dbReference type="EMBL" id="GHE43659.1"/>
    </source>
</evidence>
<protein>
    <submittedName>
        <fullName evidence="1">Uncharacterized protein</fullName>
    </submittedName>
</protein>
<organism evidence="1 2">
    <name type="scientific">Streptomyces capitiformicae</name>
    <dbReference type="NCBI Taxonomy" id="2014920"/>
    <lineage>
        <taxon>Bacteria</taxon>
        <taxon>Bacillati</taxon>
        <taxon>Actinomycetota</taxon>
        <taxon>Actinomycetes</taxon>
        <taxon>Kitasatosporales</taxon>
        <taxon>Streptomycetaceae</taxon>
        <taxon>Streptomyces</taxon>
    </lineage>
</organism>
<dbReference type="AlphaFoldDB" id="A0A918ZAH6"/>
<gene>
    <name evidence="1" type="ORF">GCM10017771_63520</name>
</gene>
<reference evidence="1" key="1">
    <citation type="journal article" date="2014" name="Int. J. Syst. Evol. Microbiol.">
        <title>Complete genome sequence of Corynebacterium casei LMG S-19264T (=DSM 44701T), isolated from a smear-ripened cheese.</title>
        <authorList>
            <consortium name="US DOE Joint Genome Institute (JGI-PGF)"/>
            <person name="Walter F."/>
            <person name="Albersmeier A."/>
            <person name="Kalinowski J."/>
            <person name="Ruckert C."/>
        </authorList>
    </citation>
    <scope>NUCLEOTIDE SEQUENCE</scope>
    <source>
        <strain evidence="1">CGMCC 4.7403</strain>
    </source>
</reference>
<keyword evidence="2" id="KW-1185">Reference proteome</keyword>
<dbReference type="Gene3D" id="2.40.128.600">
    <property type="match status" value="1"/>
</dbReference>
<comment type="caution">
    <text evidence="1">The sequence shown here is derived from an EMBL/GenBank/DDBJ whole genome shotgun (WGS) entry which is preliminary data.</text>
</comment>
<accession>A0A918ZAH6</accession>
<proteinExistence type="predicted"/>
<name>A0A918ZAH6_9ACTN</name>
<dbReference type="Proteomes" id="UP000603227">
    <property type="component" value="Unassembled WGS sequence"/>
</dbReference>
<reference evidence="1" key="2">
    <citation type="submission" date="2020-09" db="EMBL/GenBank/DDBJ databases">
        <authorList>
            <person name="Sun Q."/>
            <person name="Zhou Y."/>
        </authorList>
    </citation>
    <scope>NUCLEOTIDE SEQUENCE</scope>
    <source>
        <strain evidence="1">CGMCC 4.7403</strain>
    </source>
</reference>
<evidence type="ECO:0000313" key="2">
    <source>
        <dbReference type="Proteomes" id="UP000603227"/>
    </source>
</evidence>